<feature type="region of interest" description="Disordered" evidence="1">
    <location>
        <begin position="339"/>
        <end position="404"/>
    </location>
</feature>
<evidence type="ECO:0000313" key="3">
    <source>
        <dbReference type="Proteomes" id="UP000750711"/>
    </source>
</evidence>
<comment type="caution">
    <text evidence="2">The sequence shown here is derived from an EMBL/GenBank/DDBJ whole genome shotgun (WGS) entry which is preliminary data.</text>
</comment>
<reference evidence="2" key="1">
    <citation type="submission" date="2021-03" db="EMBL/GenBank/DDBJ databases">
        <title>Comparative genomics and phylogenomic investigation of the class Geoglossomycetes provide insights into ecological specialization and systematics.</title>
        <authorList>
            <person name="Melie T."/>
            <person name="Pirro S."/>
            <person name="Miller A.N."/>
            <person name="Quandt A."/>
        </authorList>
    </citation>
    <scope>NUCLEOTIDE SEQUENCE</scope>
    <source>
        <strain evidence="2">CAQ_001_2017</strain>
    </source>
</reference>
<sequence>MELRYDTTSLTFHASLRRCDLQIRKLNASRSDDCSSTVASSIEQEALIRSTLEEHTEVWRQLKKDSHLCGYVEDKVRYDFDPDIQELIVRTTTATHDLFIADVVGDICTQLTAIADSQGSAAEVAKQVKWQNTTRIILRDESGRADNSNWDAEINLEYPRRCPDAAFRHSAVKYPSVVLEVSFSQKRKDLPYLADSYIIGSGGSIGVVVALDLEHYRKGANRPQSKEATISVWRRKTWRDDTGTRHLGAEEVISQVPFRTPEGNPAPGNLSLKLEDFALPEVFDDISPSARTTPITISFFTLSTYLAQSQSAHDFIESSAGAKLLKTKQDRETTVAHKRKRSPVEEFDSADGVEIEEKEMRRARRAEEDDGLWEGQRARSTEEEGGGKEYWLRAGRKAEERSTS</sequence>
<evidence type="ECO:0000256" key="1">
    <source>
        <dbReference type="SAM" id="MobiDB-lite"/>
    </source>
</evidence>
<dbReference type="Proteomes" id="UP000750711">
    <property type="component" value="Unassembled WGS sequence"/>
</dbReference>
<proteinExistence type="predicted"/>
<protein>
    <submittedName>
        <fullName evidence="2">Uncharacterized protein</fullName>
    </submittedName>
</protein>
<organism evidence="2 3">
    <name type="scientific">Trichoglossum hirsutum</name>
    <dbReference type="NCBI Taxonomy" id="265104"/>
    <lineage>
        <taxon>Eukaryota</taxon>
        <taxon>Fungi</taxon>
        <taxon>Dikarya</taxon>
        <taxon>Ascomycota</taxon>
        <taxon>Pezizomycotina</taxon>
        <taxon>Geoglossomycetes</taxon>
        <taxon>Geoglossales</taxon>
        <taxon>Geoglossaceae</taxon>
        <taxon>Trichoglossum</taxon>
    </lineage>
</organism>
<accession>A0A9P8LAV2</accession>
<dbReference type="EMBL" id="JAGHQM010000696">
    <property type="protein sequence ID" value="KAH0558947.1"/>
    <property type="molecule type" value="Genomic_DNA"/>
</dbReference>
<gene>
    <name evidence="2" type="ORF">GP486_004429</name>
</gene>
<keyword evidence="3" id="KW-1185">Reference proteome</keyword>
<name>A0A9P8LAV2_9PEZI</name>
<feature type="compositionally biased region" description="Basic and acidic residues" evidence="1">
    <location>
        <begin position="376"/>
        <end position="404"/>
    </location>
</feature>
<dbReference type="AlphaFoldDB" id="A0A9P8LAV2"/>
<feature type="compositionally biased region" description="Acidic residues" evidence="1">
    <location>
        <begin position="345"/>
        <end position="357"/>
    </location>
</feature>
<evidence type="ECO:0000313" key="2">
    <source>
        <dbReference type="EMBL" id="KAH0558947.1"/>
    </source>
</evidence>